<comment type="similarity">
    <text evidence="1">Belongs to the peptidase M43B family.</text>
</comment>
<reference evidence="12" key="1">
    <citation type="submission" date="2023-10" db="EMBL/GenBank/DDBJ databases">
        <title>Characterization and whole genome sequencing of a novel strain of Bergeyella porcorum QD2021 isolated from pig.</title>
        <authorList>
            <person name="Liu G."/>
            <person name="Chen C."/>
            <person name="Han X."/>
        </authorList>
    </citation>
    <scope>NUCLEOTIDE SEQUENCE</scope>
    <source>
        <strain evidence="12">QD2021</strain>
    </source>
</reference>
<keyword evidence="5" id="KW-0378">Hydrolase</keyword>
<evidence type="ECO:0000256" key="9">
    <source>
        <dbReference type="SAM" id="MobiDB-lite"/>
    </source>
</evidence>
<feature type="compositionally biased region" description="Polar residues" evidence="9">
    <location>
        <begin position="303"/>
        <end position="315"/>
    </location>
</feature>
<evidence type="ECO:0000256" key="7">
    <source>
        <dbReference type="ARBA" id="ARBA00023049"/>
    </source>
</evidence>
<evidence type="ECO:0000256" key="3">
    <source>
        <dbReference type="ARBA" id="ARBA00022723"/>
    </source>
</evidence>
<gene>
    <name evidence="12" type="ORF">BPO_0813</name>
</gene>
<dbReference type="AlphaFoldDB" id="A0AAU0F652"/>
<dbReference type="Gene3D" id="3.40.390.10">
    <property type="entry name" value="Collagenase (Catalytic Domain)"/>
    <property type="match status" value="1"/>
</dbReference>
<dbReference type="RefSeq" id="WP_327985088.1">
    <property type="nucleotide sequence ID" value="NZ_CP136426.1"/>
</dbReference>
<dbReference type="Pfam" id="PF05572">
    <property type="entry name" value="Peptidase_M43"/>
    <property type="match status" value="1"/>
</dbReference>
<dbReference type="Pfam" id="PF20009">
    <property type="entry name" value="GEVED"/>
    <property type="match status" value="1"/>
</dbReference>
<dbReference type="Proteomes" id="UP001432059">
    <property type="component" value="Chromosome"/>
</dbReference>
<dbReference type="SUPFAM" id="SSF55486">
    <property type="entry name" value="Metalloproteases ('zincins'), catalytic domain"/>
    <property type="match status" value="1"/>
</dbReference>
<keyword evidence="8" id="KW-1015">Disulfide bond</keyword>
<proteinExistence type="inferred from homology"/>
<dbReference type="InterPro" id="IPR008754">
    <property type="entry name" value="Peptidase_M43"/>
</dbReference>
<keyword evidence="4" id="KW-0732">Signal</keyword>
<evidence type="ECO:0000256" key="2">
    <source>
        <dbReference type="ARBA" id="ARBA00022670"/>
    </source>
</evidence>
<evidence type="ECO:0000259" key="10">
    <source>
        <dbReference type="Pfam" id="PF05572"/>
    </source>
</evidence>
<keyword evidence="7" id="KW-0482">Metalloprotease</keyword>
<feature type="domain" description="GEVED" evidence="11">
    <location>
        <begin position="450"/>
        <end position="523"/>
    </location>
</feature>
<evidence type="ECO:0000256" key="6">
    <source>
        <dbReference type="ARBA" id="ARBA00022833"/>
    </source>
</evidence>
<feature type="region of interest" description="Disordered" evidence="9">
    <location>
        <begin position="293"/>
        <end position="315"/>
    </location>
</feature>
<dbReference type="InterPro" id="IPR045474">
    <property type="entry name" value="GEVED"/>
</dbReference>
<dbReference type="GO" id="GO:0006508">
    <property type="term" value="P:proteolysis"/>
    <property type="evidence" value="ECO:0007669"/>
    <property type="project" value="UniProtKB-KW"/>
</dbReference>
<evidence type="ECO:0000256" key="5">
    <source>
        <dbReference type="ARBA" id="ARBA00022801"/>
    </source>
</evidence>
<evidence type="ECO:0000313" key="13">
    <source>
        <dbReference type="Proteomes" id="UP001432059"/>
    </source>
</evidence>
<evidence type="ECO:0000256" key="1">
    <source>
        <dbReference type="ARBA" id="ARBA00008721"/>
    </source>
</evidence>
<organism evidence="12 13">
    <name type="scientific">Bergeyella porcorum</name>
    <dbReference type="NCBI Taxonomy" id="1735111"/>
    <lineage>
        <taxon>Bacteria</taxon>
        <taxon>Pseudomonadati</taxon>
        <taxon>Bacteroidota</taxon>
        <taxon>Flavobacteriia</taxon>
        <taxon>Flavobacteriales</taxon>
        <taxon>Weeksellaceae</taxon>
        <taxon>Bergeyella</taxon>
    </lineage>
</organism>
<dbReference type="KEGG" id="bpor:BPO_0813"/>
<accession>A0AAU0F652</accession>
<keyword evidence="2" id="KW-0645">Protease</keyword>
<dbReference type="InterPro" id="IPR024079">
    <property type="entry name" value="MetalloPept_cat_dom_sf"/>
</dbReference>
<evidence type="ECO:0008006" key="14">
    <source>
        <dbReference type="Google" id="ProtNLM"/>
    </source>
</evidence>
<evidence type="ECO:0000256" key="8">
    <source>
        <dbReference type="ARBA" id="ARBA00023157"/>
    </source>
</evidence>
<dbReference type="PANTHER" id="PTHR47466">
    <property type="match status" value="1"/>
</dbReference>
<dbReference type="EMBL" id="CP136426">
    <property type="protein sequence ID" value="WOC51460.1"/>
    <property type="molecule type" value="Genomic_DNA"/>
</dbReference>
<evidence type="ECO:0000259" key="11">
    <source>
        <dbReference type="Pfam" id="PF20009"/>
    </source>
</evidence>
<dbReference type="PANTHER" id="PTHR47466:SF1">
    <property type="entry name" value="METALLOPROTEASE MEP1 (AFU_ORTHOLOGUE AFUA_1G07730)-RELATED"/>
    <property type="match status" value="1"/>
</dbReference>
<dbReference type="GO" id="GO:0008237">
    <property type="term" value="F:metallopeptidase activity"/>
    <property type="evidence" value="ECO:0007669"/>
    <property type="project" value="UniProtKB-KW"/>
</dbReference>
<protein>
    <recommendedName>
        <fullName evidence="14">Pregnancy-associated plasma protein-A</fullName>
    </recommendedName>
</protein>
<evidence type="ECO:0000256" key="4">
    <source>
        <dbReference type="ARBA" id="ARBA00022729"/>
    </source>
</evidence>
<dbReference type="GO" id="GO:0046872">
    <property type="term" value="F:metal ion binding"/>
    <property type="evidence" value="ECO:0007669"/>
    <property type="project" value="UniProtKB-KW"/>
</dbReference>
<keyword evidence="6" id="KW-0862">Zinc</keyword>
<keyword evidence="13" id="KW-1185">Reference proteome</keyword>
<evidence type="ECO:0000313" key="12">
    <source>
        <dbReference type="EMBL" id="WOC51460.1"/>
    </source>
</evidence>
<keyword evidence="3" id="KW-0479">Metal-binding</keyword>
<name>A0AAU0F652_9FLAO</name>
<sequence length="622" mass="69525">MKKTISLISSLSVTLLFGQDVCGFDHLHHQWKSKNVHQEEVRKTDLKEFYKNQELSSKTLSKALLGNTIPFLPYNGPIYEVPIVVHIIETSYKSWQVTEEEMKISDEQIKKWINNTNTILATTYGNGFPKEGGGLNDGTVIPFKLVLAKRTVDGLPTTGINRVNGDIYPYYGADGVRYQILPEGRGASVEEIKAIAPHWREDLYLNLYIVVGIDGAKKEAGLTGFAGLPNYGNDSYDIFIKVASAKKKNDITLAHEFGHTLGLLHTYSGGSENQCPTNTGNCTKDDDGICDTEPSKSWPKKINASTGEITTPTNDDYNECSGKNFQGEQYNIMNYSYDRFKFTPGQRDWALNQFLKYRSSLTRSRGGEAVTERNTVTVINAQCSRTPKRLFPNATPDKITVNLGTINNTSTSNSVYIDYTKIAHQYKNVFTEILDSEASNITIKGQKGLNINAWIDYNDNGIFENNEAIVNNTIPNNGVLNVSFTPPPSAIKDKFLRLRVRSDDFKGNACDDLEFGQIQDYAVRIVSEFSPPISDDETSPESNTYTSRIGINTLSPQASLDVRETKLSNLKDGDKVKAQGIVLPNFTTEERNTFKKVKNGIIIYNITNQCVEIYQDGQWICL</sequence>
<feature type="domain" description="Peptidase M43 pregnancy-associated plasma-A" evidence="10">
    <location>
        <begin position="196"/>
        <end position="347"/>
    </location>
</feature>